<reference evidence="2 3" key="1">
    <citation type="submission" date="2023-02" db="EMBL/GenBank/DDBJ databases">
        <title>LHISI_Scaffold_Assembly.</title>
        <authorList>
            <person name="Stuart O.P."/>
            <person name="Cleave R."/>
            <person name="Magrath M.J.L."/>
            <person name="Mikheyev A.S."/>
        </authorList>
    </citation>
    <scope>NUCLEOTIDE SEQUENCE [LARGE SCALE GENOMIC DNA]</scope>
    <source>
        <strain evidence="2">Daus_M_001</strain>
        <tissue evidence="2">Leg muscle</tissue>
    </source>
</reference>
<comment type="caution">
    <text evidence="2">The sequence shown here is derived from an EMBL/GenBank/DDBJ whole genome shotgun (WGS) entry which is preliminary data.</text>
</comment>
<evidence type="ECO:0000256" key="1">
    <source>
        <dbReference type="SAM" id="MobiDB-lite"/>
    </source>
</evidence>
<evidence type="ECO:0000313" key="3">
    <source>
        <dbReference type="Proteomes" id="UP001159363"/>
    </source>
</evidence>
<protein>
    <submittedName>
        <fullName evidence="2">Uncharacterized protein</fullName>
    </submittedName>
</protein>
<name>A0ABQ9INQ6_9NEOP</name>
<sequence length="310" mass="34264">MGQQLERHILKNNTVVCLKRERETSYEKLSQRERSRSVLEIDSLGAAVAERLARSPPTKANRVESLAGSLRVIAFGNRAGRCRWSAGFLSGISREPPPFHSGDAPYSPRFAVIGSQDLDVKSRPNLFTFYLLVTSYVTPRNGSATAVCKRLSIGRWHEKYDTKRSSPSVVCLRNLRSRQVRPKFVGVSVLEAQSRLKESFMKRANSNIRCCVEFKDSGAGMKGRGKRKVPQKTRQPASSSGTIPTREHILIPGGVAPGFSQVGIVPDDVASRRVFSGISPQALFYTRSHSTLTGSQDLDFKSRPNLSTAL</sequence>
<feature type="compositionally biased region" description="Polar residues" evidence="1">
    <location>
        <begin position="232"/>
        <end position="243"/>
    </location>
</feature>
<gene>
    <name evidence="2" type="ORF">PR048_003492</name>
</gene>
<feature type="region of interest" description="Disordered" evidence="1">
    <location>
        <begin position="220"/>
        <end position="245"/>
    </location>
</feature>
<evidence type="ECO:0000313" key="2">
    <source>
        <dbReference type="EMBL" id="KAJ8898132.1"/>
    </source>
</evidence>
<proteinExistence type="predicted"/>
<accession>A0ABQ9INQ6</accession>
<dbReference type="Proteomes" id="UP001159363">
    <property type="component" value="Chromosome 1"/>
</dbReference>
<keyword evidence="3" id="KW-1185">Reference proteome</keyword>
<organism evidence="2 3">
    <name type="scientific">Dryococelus australis</name>
    <dbReference type="NCBI Taxonomy" id="614101"/>
    <lineage>
        <taxon>Eukaryota</taxon>
        <taxon>Metazoa</taxon>
        <taxon>Ecdysozoa</taxon>
        <taxon>Arthropoda</taxon>
        <taxon>Hexapoda</taxon>
        <taxon>Insecta</taxon>
        <taxon>Pterygota</taxon>
        <taxon>Neoptera</taxon>
        <taxon>Polyneoptera</taxon>
        <taxon>Phasmatodea</taxon>
        <taxon>Verophasmatodea</taxon>
        <taxon>Anareolatae</taxon>
        <taxon>Phasmatidae</taxon>
        <taxon>Eurycanthinae</taxon>
        <taxon>Dryococelus</taxon>
    </lineage>
</organism>
<dbReference type="EMBL" id="JARBHB010000001">
    <property type="protein sequence ID" value="KAJ8898132.1"/>
    <property type="molecule type" value="Genomic_DNA"/>
</dbReference>